<dbReference type="Pfam" id="PF13419">
    <property type="entry name" value="HAD_2"/>
    <property type="match status" value="1"/>
</dbReference>
<gene>
    <name evidence="1" type="ORF">JK634_14885</name>
</gene>
<proteinExistence type="predicted"/>
<keyword evidence="2" id="KW-1185">Reference proteome</keyword>
<dbReference type="InterPro" id="IPR036412">
    <property type="entry name" value="HAD-like_sf"/>
</dbReference>
<dbReference type="SFLD" id="SFLDG01135">
    <property type="entry name" value="C1.5.6:_HAD__Beta-PGM__Phospha"/>
    <property type="match status" value="1"/>
</dbReference>
<protein>
    <submittedName>
        <fullName evidence="1">YjjG family noncanonical pyrimidine nucleotidase</fullName>
    </submittedName>
</protein>
<dbReference type="AlphaFoldDB" id="A0A937FJ19"/>
<dbReference type="InterPro" id="IPR011951">
    <property type="entry name" value="HAD-SF_hydro_IA_YjjG/PynA"/>
</dbReference>
<dbReference type="NCBIfam" id="NF006976">
    <property type="entry name" value="PRK09449.1"/>
    <property type="match status" value="1"/>
</dbReference>
<organism evidence="1 2">
    <name type="scientific">Clostridium paridis</name>
    <dbReference type="NCBI Taxonomy" id="2803863"/>
    <lineage>
        <taxon>Bacteria</taxon>
        <taxon>Bacillati</taxon>
        <taxon>Bacillota</taxon>
        <taxon>Clostridia</taxon>
        <taxon>Eubacteriales</taxon>
        <taxon>Clostridiaceae</taxon>
        <taxon>Clostridium</taxon>
    </lineage>
</organism>
<dbReference type="Gene3D" id="3.40.50.1000">
    <property type="entry name" value="HAD superfamily/HAD-like"/>
    <property type="match status" value="1"/>
</dbReference>
<dbReference type="InterPro" id="IPR023198">
    <property type="entry name" value="PGP-like_dom2"/>
</dbReference>
<dbReference type="PANTHER" id="PTHR47478">
    <property type="match status" value="1"/>
</dbReference>
<dbReference type="Gene3D" id="1.10.150.240">
    <property type="entry name" value="Putative phosphatase, domain 2"/>
    <property type="match status" value="1"/>
</dbReference>
<dbReference type="InterPro" id="IPR006439">
    <property type="entry name" value="HAD-SF_hydro_IA"/>
</dbReference>
<dbReference type="EMBL" id="JAESWA010000023">
    <property type="protein sequence ID" value="MBL4933097.1"/>
    <property type="molecule type" value="Genomic_DNA"/>
</dbReference>
<dbReference type="SFLD" id="SFLDG01129">
    <property type="entry name" value="C1.5:_HAD__Beta-PGM__Phosphata"/>
    <property type="match status" value="1"/>
</dbReference>
<dbReference type="InterPro" id="IPR041492">
    <property type="entry name" value="HAD_2"/>
</dbReference>
<dbReference type="InterPro" id="IPR023214">
    <property type="entry name" value="HAD_sf"/>
</dbReference>
<dbReference type="Proteomes" id="UP000623681">
    <property type="component" value="Unassembled WGS sequence"/>
</dbReference>
<dbReference type="NCBIfam" id="TIGR01509">
    <property type="entry name" value="HAD-SF-IA-v3"/>
    <property type="match status" value="1"/>
</dbReference>
<dbReference type="NCBIfam" id="TIGR01549">
    <property type="entry name" value="HAD-SF-IA-v1"/>
    <property type="match status" value="1"/>
</dbReference>
<sequence length="227" mass="26462">MKYEVILFDADDTLFDFKKSENNAFKNTMIQFDISYDEDYHLKVYKEINKALWNDFEKGNITQEKLKIERFKRLSDKIGIKFDSHEFAAAYVKNLANESHLYEESTTLVEELHKNYKLVMVTNGLTDVQDKRIRKSSLAKYFEHIVISEEVKASKPDAKIFEVALNYIQHFDKSKVIMIGDSLTSDIRGGLNFGVDTCWFNPSNTKNQSDIKPTYEITSLVDIRKIL</sequence>
<dbReference type="PANTHER" id="PTHR47478:SF1">
    <property type="entry name" value="PYRIMIDINE 5'-NUCLEOTIDASE YJJG"/>
    <property type="match status" value="1"/>
</dbReference>
<dbReference type="InterPro" id="IPR052550">
    <property type="entry name" value="Pyrimidine_5'-ntase_YjjG"/>
</dbReference>
<dbReference type="NCBIfam" id="TIGR02254">
    <property type="entry name" value="YjjG_YfnB"/>
    <property type="match status" value="1"/>
</dbReference>
<dbReference type="RefSeq" id="WP_202768465.1">
    <property type="nucleotide sequence ID" value="NZ_JAESWA010000023.1"/>
</dbReference>
<evidence type="ECO:0000313" key="2">
    <source>
        <dbReference type="Proteomes" id="UP000623681"/>
    </source>
</evidence>
<name>A0A937FJ19_9CLOT</name>
<dbReference type="SUPFAM" id="SSF56784">
    <property type="entry name" value="HAD-like"/>
    <property type="match status" value="1"/>
</dbReference>
<reference evidence="1" key="1">
    <citation type="submission" date="2021-01" db="EMBL/GenBank/DDBJ databases">
        <title>Genome public.</title>
        <authorList>
            <person name="Liu C."/>
            <person name="Sun Q."/>
        </authorList>
    </citation>
    <scope>NUCLEOTIDE SEQUENCE</scope>
    <source>
        <strain evidence="1">YIM B02565</strain>
    </source>
</reference>
<dbReference type="GO" id="GO:0008253">
    <property type="term" value="F:5'-nucleotidase activity"/>
    <property type="evidence" value="ECO:0007669"/>
    <property type="project" value="InterPro"/>
</dbReference>
<evidence type="ECO:0000313" key="1">
    <source>
        <dbReference type="EMBL" id="MBL4933097.1"/>
    </source>
</evidence>
<dbReference type="SFLD" id="SFLDS00003">
    <property type="entry name" value="Haloacid_Dehalogenase"/>
    <property type="match status" value="1"/>
</dbReference>
<accession>A0A937FJ19</accession>
<comment type="caution">
    <text evidence="1">The sequence shown here is derived from an EMBL/GenBank/DDBJ whole genome shotgun (WGS) entry which is preliminary data.</text>
</comment>